<feature type="compositionally biased region" description="Low complexity" evidence="7">
    <location>
        <begin position="111"/>
        <end position="125"/>
    </location>
</feature>
<feature type="region of interest" description="Disordered" evidence="7">
    <location>
        <begin position="177"/>
        <end position="242"/>
    </location>
</feature>
<keyword evidence="3 6" id="KW-0863">Zinc-finger</keyword>
<feature type="region of interest" description="Disordered" evidence="7">
    <location>
        <begin position="312"/>
        <end position="336"/>
    </location>
</feature>
<dbReference type="GO" id="GO:0000978">
    <property type="term" value="F:RNA polymerase II cis-regulatory region sequence-specific DNA binding"/>
    <property type="evidence" value="ECO:0007669"/>
    <property type="project" value="TreeGrafter"/>
</dbReference>
<dbReference type="PROSITE" id="PS00344">
    <property type="entry name" value="GATA_ZN_FINGER_1"/>
    <property type="match status" value="1"/>
</dbReference>
<dbReference type="GO" id="GO:0005634">
    <property type="term" value="C:nucleus"/>
    <property type="evidence" value="ECO:0007669"/>
    <property type="project" value="UniProtKB-SubCell"/>
</dbReference>
<protein>
    <recommendedName>
        <fullName evidence="8">GATA-type domain-containing protein</fullName>
    </recommendedName>
</protein>
<evidence type="ECO:0000256" key="3">
    <source>
        <dbReference type="ARBA" id="ARBA00022771"/>
    </source>
</evidence>
<dbReference type="AlphaFoldDB" id="A0A2T0A409"/>
<evidence type="ECO:0000259" key="8">
    <source>
        <dbReference type="PROSITE" id="PS50114"/>
    </source>
</evidence>
<proteinExistence type="predicted"/>
<evidence type="ECO:0000256" key="5">
    <source>
        <dbReference type="ARBA" id="ARBA00023242"/>
    </source>
</evidence>
<dbReference type="CDD" id="cd00202">
    <property type="entry name" value="ZnF_GATA"/>
    <property type="match status" value="1"/>
</dbReference>
<dbReference type="PROSITE" id="PS50114">
    <property type="entry name" value="GATA_ZN_FINGER_2"/>
    <property type="match status" value="1"/>
</dbReference>
<feature type="compositionally biased region" description="Basic and acidic residues" evidence="7">
    <location>
        <begin position="388"/>
        <end position="398"/>
    </location>
</feature>
<keyword evidence="4" id="KW-0862">Zinc</keyword>
<evidence type="ECO:0000256" key="4">
    <source>
        <dbReference type="ARBA" id="ARBA00022833"/>
    </source>
</evidence>
<gene>
    <name evidence="9" type="ORF">AAT19DRAFT_16657</name>
</gene>
<evidence type="ECO:0000313" key="9">
    <source>
        <dbReference type="EMBL" id="PRQ72733.1"/>
    </source>
</evidence>
<dbReference type="Gene3D" id="3.30.50.10">
    <property type="entry name" value="Erythroid Transcription Factor GATA-1, subunit A"/>
    <property type="match status" value="1"/>
</dbReference>
<dbReference type="GO" id="GO:0000122">
    <property type="term" value="P:negative regulation of transcription by RNA polymerase II"/>
    <property type="evidence" value="ECO:0007669"/>
    <property type="project" value="TreeGrafter"/>
</dbReference>
<dbReference type="GO" id="GO:0045944">
    <property type="term" value="P:positive regulation of transcription by RNA polymerase II"/>
    <property type="evidence" value="ECO:0007669"/>
    <property type="project" value="TreeGrafter"/>
</dbReference>
<feature type="compositionally biased region" description="Low complexity" evidence="7">
    <location>
        <begin position="322"/>
        <end position="331"/>
    </location>
</feature>
<organism evidence="9 10">
    <name type="scientific">Rhodotorula toruloides</name>
    <name type="common">Yeast</name>
    <name type="synonym">Rhodosporidium toruloides</name>
    <dbReference type="NCBI Taxonomy" id="5286"/>
    <lineage>
        <taxon>Eukaryota</taxon>
        <taxon>Fungi</taxon>
        <taxon>Dikarya</taxon>
        <taxon>Basidiomycota</taxon>
        <taxon>Pucciniomycotina</taxon>
        <taxon>Microbotryomycetes</taxon>
        <taxon>Sporidiobolales</taxon>
        <taxon>Sporidiobolaceae</taxon>
        <taxon>Rhodotorula</taxon>
    </lineage>
</organism>
<sequence>MECHNCGTRTTPLWRRDGEGRVTCNACGLYYKLHGGQHRPVNLKKPTIKRRKRVPAAPAAQNRAAMMEAHARATGQADGSPPPSGGSDAEQSVGDSSTPAPPAKRRKTTTKKAAAVAAATSSPAVLAEREREAAAAAAAASTSTTQQQGSPRNTLSELAAIAAHTANVANVANAANVAPKPQPQPHAHAAAAAPAPAATPAAHSHHHHHHHAVPHQHTQHTPHAHHAHPPHRHYTTPSVLLPPPPPTAASFVLPALPADAPLSSLSLRDLANLRASLREELDHAREQIARLDGFVRRGEGMVESLDRFLRNAAPAPTPAPAAQPQAPAPAATEEDDFEARMRGLPVQAAIKLPLRRPAEHAQAQQQTELVKREGTEEPTQAQAQGAVEGEKGAEKVAEPMEIEAASIAPTGESVAATA</sequence>
<feature type="compositionally biased region" description="Low complexity" evidence="7">
    <location>
        <begin position="177"/>
        <end position="202"/>
    </location>
</feature>
<evidence type="ECO:0000256" key="1">
    <source>
        <dbReference type="ARBA" id="ARBA00004123"/>
    </source>
</evidence>
<dbReference type="PANTHER" id="PTHR10071:SF281">
    <property type="entry name" value="BOX A-BINDING FACTOR-RELATED"/>
    <property type="match status" value="1"/>
</dbReference>
<dbReference type="EMBL" id="LCTV02000009">
    <property type="protein sequence ID" value="PRQ72733.1"/>
    <property type="molecule type" value="Genomic_DNA"/>
</dbReference>
<dbReference type="Proteomes" id="UP000239560">
    <property type="component" value="Unassembled WGS sequence"/>
</dbReference>
<reference evidence="9 10" key="1">
    <citation type="journal article" date="2018" name="Elife">
        <title>Functional genomics of lipid metabolism in the oleaginous yeast Rhodosporidium toruloides.</title>
        <authorList>
            <person name="Coradetti S.T."/>
            <person name="Pinel D."/>
            <person name="Geiselman G."/>
            <person name="Ito M."/>
            <person name="Mondo S."/>
            <person name="Reilly M.C."/>
            <person name="Cheng Y.F."/>
            <person name="Bauer S."/>
            <person name="Grigoriev I."/>
            <person name="Gladden J.M."/>
            <person name="Simmons B.A."/>
            <person name="Brem R."/>
            <person name="Arkin A.P."/>
            <person name="Skerker J.M."/>
        </authorList>
    </citation>
    <scope>NUCLEOTIDE SEQUENCE [LARGE SCALE GENOMIC DNA]</scope>
    <source>
        <strain evidence="9 10">NBRC 0880</strain>
    </source>
</reference>
<evidence type="ECO:0000256" key="7">
    <source>
        <dbReference type="SAM" id="MobiDB-lite"/>
    </source>
</evidence>
<dbReference type="GO" id="GO:0008270">
    <property type="term" value="F:zinc ion binding"/>
    <property type="evidence" value="ECO:0007669"/>
    <property type="project" value="UniProtKB-KW"/>
</dbReference>
<feature type="compositionally biased region" description="Low complexity" evidence="7">
    <location>
        <begin position="55"/>
        <end position="68"/>
    </location>
</feature>
<feature type="compositionally biased region" description="Basic residues" evidence="7">
    <location>
        <begin position="203"/>
        <end position="234"/>
    </location>
</feature>
<comment type="caution">
    <text evidence="9">The sequence shown here is derived from an EMBL/GenBank/DDBJ whole genome shotgun (WGS) entry which is preliminary data.</text>
</comment>
<comment type="subcellular location">
    <subcellularLocation>
        <location evidence="1">Nucleus</location>
    </subcellularLocation>
</comment>
<dbReference type="Pfam" id="PF00320">
    <property type="entry name" value="GATA"/>
    <property type="match status" value="1"/>
</dbReference>
<evidence type="ECO:0000313" key="10">
    <source>
        <dbReference type="Proteomes" id="UP000239560"/>
    </source>
</evidence>
<dbReference type="OrthoDB" id="515401at2759"/>
<dbReference type="PANTHER" id="PTHR10071">
    <property type="entry name" value="TRANSCRIPTION FACTOR GATA FAMILY MEMBER"/>
    <property type="match status" value="1"/>
</dbReference>
<dbReference type="InterPro" id="IPR013088">
    <property type="entry name" value="Znf_NHR/GATA"/>
</dbReference>
<dbReference type="SMART" id="SM00401">
    <property type="entry name" value="ZnF_GATA"/>
    <property type="match status" value="1"/>
</dbReference>
<feature type="region of interest" description="Disordered" evidence="7">
    <location>
        <begin position="355"/>
        <end position="418"/>
    </location>
</feature>
<dbReference type="SUPFAM" id="SSF57716">
    <property type="entry name" value="Glucocorticoid receptor-like (DNA-binding domain)"/>
    <property type="match status" value="1"/>
</dbReference>
<feature type="domain" description="GATA-type" evidence="8">
    <location>
        <begin position="1"/>
        <end position="51"/>
    </location>
</feature>
<keyword evidence="5" id="KW-0539">Nucleus</keyword>
<dbReference type="InterPro" id="IPR000679">
    <property type="entry name" value="Znf_GATA"/>
</dbReference>
<evidence type="ECO:0000256" key="6">
    <source>
        <dbReference type="PROSITE-ProRule" id="PRU00094"/>
    </source>
</evidence>
<name>A0A2T0A409_RHOTO</name>
<evidence type="ECO:0000256" key="2">
    <source>
        <dbReference type="ARBA" id="ARBA00022723"/>
    </source>
</evidence>
<dbReference type="GO" id="GO:0000981">
    <property type="term" value="F:DNA-binding transcription factor activity, RNA polymerase II-specific"/>
    <property type="evidence" value="ECO:0007669"/>
    <property type="project" value="TreeGrafter"/>
</dbReference>
<accession>A0A2T0A409</accession>
<dbReference type="InterPro" id="IPR039355">
    <property type="entry name" value="Transcription_factor_GATA"/>
</dbReference>
<keyword evidence="2" id="KW-0479">Metal-binding</keyword>
<feature type="region of interest" description="Disordered" evidence="7">
    <location>
        <begin position="38"/>
        <end position="130"/>
    </location>
</feature>